<reference evidence="14" key="1">
    <citation type="journal article" date="2021" name="Proc. Natl. Acad. Sci. U.S.A.">
        <title>A Catalog of Tens of Thousands of Viruses from Human Metagenomes Reveals Hidden Associations with Chronic Diseases.</title>
        <authorList>
            <person name="Tisza M.J."/>
            <person name="Buck C.B."/>
        </authorList>
    </citation>
    <scope>NUCLEOTIDE SEQUENCE</scope>
    <source>
        <strain evidence="14">CtM3g2</strain>
    </source>
</reference>
<dbReference type="InterPro" id="IPR002104">
    <property type="entry name" value="Integrase_catalytic"/>
</dbReference>
<feature type="domain" description="Core-binding (CB)" evidence="13">
    <location>
        <begin position="52"/>
        <end position="132"/>
    </location>
</feature>
<dbReference type="PROSITE" id="PS51898">
    <property type="entry name" value="TYR_RECOMBINASE"/>
    <property type="match status" value="1"/>
</dbReference>
<evidence type="ECO:0000259" key="12">
    <source>
        <dbReference type="PROSITE" id="PS51898"/>
    </source>
</evidence>
<keyword evidence="7" id="KW-1179">Viral genome integration</keyword>
<dbReference type="Gene3D" id="1.10.150.130">
    <property type="match status" value="1"/>
</dbReference>
<evidence type="ECO:0000256" key="6">
    <source>
        <dbReference type="ARBA" id="ARBA00023172"/>
    </source>
</evidence>
<keyword evidence="3" id="KW-0808">Transferase</keyword>
<name>A0A8S5LUL0_9CAUD</name>
<evidence type="ECO:0000313" key="14">
    <source>
        <dbReference type="EMBL" id="DAD73527.1"/>
    </source>
</evidence>
<dbReference type="GO" id="GO:0046718">
    <property type="term" value="P:symbiont entry into host cell"/>
    <property type="evidence" value="ECO:0007669"/>
    <property type="project" value="UniProtKB-KW"/>
</dbReference>
<evidence type="ECO:0000256" key="4">
    <source>
        <dbReference type="ARBA" id="ARBA00022908"/>
    </source>
</evidence>
<keyword evidence="6" id="KW-0233">DNA recombination</keyword>
<dbReference type="GO" id="GO:0006310">
    <property type="term" value="P:DNA recombination"/>
    <property type="evidence" value="ECO:0007669"/>
    <property type="project" value="UniProtKB-KW"/>
</dbReference>
<evidence type="ECO:0000256" key="5">
    <source>
        <dbReference type="ARBA" id="ARBA00023125"/>
    </source>
</evidence>
<comment type="similarity">
    <text evidence="1">Belongs to the 'phage' integrase family.</text>
</comment>
<dbReference type="InterPro" id="IPR044068">
    <property type="entry name" value="CB"/>
</dbReference>
<dbReference type="Gene3D" id="1.10.443.10">
    <property type="entry name" value="Intergrase catalytic core"/>
    <property type="match status" value="1"/>
</dbReference>
<sequence>MKKRADGRYQRKITLPDGTQKHVYGTSPAEVNRKAKEIERAFETGIDLSDRTTVAQWATKWVQEYKSGLRENTQRSILRNLNLHILPVLGNMRMQDVKEVHCRAVMNPISKYSEDLQRKVLNILHQLFKTAIANGIVAKNPTENLEITPHAKPENQTQFLTTEQQRELLSRVTEPRARAFCALMLFCGLRREEALGVLWTDIEGNKLHVRRSLTFPVNQPDENRELKTTKANRAIPIPQRLKDILDETPKTALQIVPNAHGQEMTLSAFQRLWAHVEKSVSFHVYPYMLRHSYASTLYRLSVGVKQAQYLMGHKDVRTTLNIYTHLENSDLRDATEKLTALCL</sequence>
<dbReference type="InterPro" id="IPR013762">
    <property type="entry name" value="Integrase-like_cat_sf"/>
</dbReference>
<evidence type="ECO:0000256" key="10">
    <source>
        <dbReference type="PROSITE-ProRule" id="PRU01248"/>
    </source>
</evidence>
<accession>A0A8S5LUL0</accession>
<dbReference type="GO" id="GO:0016740">
    <property type="term" value="F:transferase activity"/>
    <property type="evidence" value="ECO:0007669"/>
    <property type="project" value="UniProtKB-KW"/>
</dbReference>
<dbReference type="CDD" id="cd01189">
    <property type="entry name" value="INT_ICEBs1_C_like"/>
    <property type="match status" value="1"/>
</dbReference>
<dbReference type="SUPFAM" id="SSF56349">
    <property type="entry name" value="DNA breaking-rejoining enzymes"/>
    <property type="match status" value="1"/>
</dbReference>
<dbReference type="GO" id="GO:0044826">
    <property type="term" value="P:viral genome integration into host DNA"/>
    <property type="evidence" value="ECO:0007669"/>
    <property type="project" value="UniProtKB-KW"/>
</dbReference>
<evidence type="ECO:0000256" key="2">
    <source>
        <dbReference type="ARBA" id="ARBA00016082"/>
    </source>
</evidence>
<dbReference type="GO" id="GO:0003677">
    <property type="term" value="F:DNA binding"/>
    <property type="evidence" value="ECO:0007669"/>
    <property type="project" value="UniProtKB-UniRule"/>
</dbReference>
<keyword evidence="5 10" id="KW-0238">DNA-binding</keyword>
<comment type="function">
    <text evidence="9">Integrase is necessary for integration of the phage into the host genome by site-specific recombination. In conjunction with excisionase, integrase is also necessary for excision of the prophage from the host genome.</text>
</comment>
<evidence type="ECO:0000256" key="1">
    <source>
        <dbReference type="ARBA" id="ARBA00008857"/>
    </source>
</evidence>
<feature type="region of interest" description="Disordered" evidence="11">
    <location>
        <begin position="1"/>
        <end position="25"/>
    </location>
</feature>
<evidence type="ECO:0000256" key="9">
    <source>
        <dbReference type="ARBA" id="ARBA00049605"/>
    </source>
</evidence>
<keyword evidence="8" id="KW-1160">Virus entry into host cell</keyword>
<feature type="domain" description="Tyr recombinase" evidence="12">
    <location>
        <begin position="155"/>
        <end position="336"/>
    </location>
</feature>
<dbReference type="GO" id="GO:0075713">
    <property type="term" value="P:establishment of integrated proviral latency"/>
    <property type="evidence" value="ECO:0007669"/>
    <property type="project" value="UniProtKB-KW"/>
</dbReference>
<dbReference type="PANTHER" id="PTHR30629:SF2">
    <property type="entry name" value="PROPHAGE INTEGRASE INTS-RELATED"/>
    <property type="match status" value="1"/>
</dbReference>
<dbReference type="Pfam" id="PF14659">
    <property type="entry name" value="Phage_int_SAM_3"/>
    <property type="match status" value="1"/>
</dbReference>
<organism evidence="14">
    <name type="scientific">Siphoviridae sp. ctM3g2</name>
    <dbReference type="NCBI Taxonomy" id="2826255"/>
    <lineage>
        <taxon>Viruses</taxon>
        <taxon>Duplodnaviria</taxon>
        <taxon>Heunggongvirae</taxon>
        <taxon>Uroviricota</taxon>
        <taxon>Caudoviricetes</taxon>
    </lineage>
</organism>
<keyword evidence="4" id="KW-0229">DNA integration</keyword>
<evidence type="ECO:0000256" key="7">
    <source>
        <dbReference type="ARBA" id="ARBA00023195"/>
    </source>
</evidence>
<dbReference type="InterPro" id="IPR010998">
    <property type="entry name" value="Integrase_recombinase_N"/>
</dbReference>
<dbReference type="InterPro" id="IPR050808">
    <property type="entry name" value="Phage_Integrase"/>
</dbReference>
<dbReference type="InterPro" id="IPR011010">
    <property type="entry name" value="DNA_brk_join_enz"/>
</dbReference>
<dbReference type="Pfam" id="PF00589">
    <property type="entry name" value="Phage_integrase"/>
    <property type="match status" value="1"/>
</dbReference>
<evidence type="ECO:0000259" key="13">
    <source>
        <dbReference type="PROSITE" id="PS51900"/>
    </source>
</evidence>
<proteinExistence type="inferred from homology"/>
<evidence type="ECO:0000256" key="8">
    <source>
        <dbReference type="ARBA" id="ARBA00023296"/>
    </source>
</evidence>
<protein>
    <recommendedName>
        <fullName evidence="2">Integrase</fullName>
    </recommendedName>
</protein>
<dbReference type="PROSITE" id="PS51900">
    <property type="entry name" value="CB"/>
    <property type="match status" value="1"/>
</dbReference>
<dbReference type="EMBL" id="BK014738">
    <property type="protein sequence ID" value="DAD73527.1"/>
    <property type="molecule type" value="Genomic_DNA"/>
</dbReference>
<evidence type="ECO:0000256" key="3">
    <source>
        <dbReference type="ARBA" id="ARBA00022679"/>
    </source>
</evidence>
<dbReference type="PANTHER" id="PTHR30629">
    <property type="entry name" value="PROPHAGE INTEGRASE"/>
    <property type="match status" value="1"/>
</dbReference>
<dbReference type="InterPro" id="IPR004107">
    <property type="entry name" value="Integrase_SAM-like_N"/>
</dbReference>
<dbReference type="GO" id="GO:0015074">
    <property type="term" value="P:DNA integration"/>
    <property type="evidence" value="ECO:0007669"/>
    <property type="project" value="UniProtKB-KW"/>
</dbReference>
<evidence type="ECO:0000256" key="11">
    <source>
        <dbReference type="SAM" id="MobiDB-lite"/>
    </source>
</evidence>